<dbReference type="GO" id="GO:0140096">
    <property type="term" value="F:catalytic activity, acting on a protein"/>
    <property type="evidence" value="ECO:0007669"/>
    <property type="project" value="UniProtKB-ARBA"/>
</dbReference>
<evidence type="ECO:0000256" key="8">
    <source>
        <dbReference type="HAMAP-Rule" id="MF_00044"/>
    </source>
</evidence>
<evidence type="ECO:0000256" key="1">
    <source>
        <dbReference type="ARBA" id="ARBA00006303"/>
    </source>
</evidence>
<dbReference type="PANTHER" id="PTHR22594">
    <property type="entry name" value="ASPARTYL/LYSYL-TRNA SYNTHETASE"/>
    <property type="match status" value="1"/>
</dbReference>
<dbReference type="EMBL" id="BMOK01000001">
    <property type="protein sequence ID" value="GGL40924.1"/>
    <property type="molecule type" value="Genomic_DNA"/>
</dbReference>
<dbReference type="InterPro" id="IPR002312">
    <property type="entry name" value="Asp/Asn-tRNA-synth_IIb"/>
</dbReference>
<dbReference type="InterPro" id="IPR004364">
    <property type="entry name" value="Aa-tRNA-synt_II"/>
</dbReference>
<dbReference type="GO" id="GO:0003676">
    <property type="term" value="F:nucleic acid binding"/>
    <property type="evidence" value="ECO:0007669"/>
    <property type="project" value="InterPro"/>
</dbReference>
<comment type="similarity">
    <text evidence="1 8">Belongs to the class-II aminoacyl-tRNA synthetase family. Type 1 subfamily.</text>
</comment>
<keyword evidence="2 8" id="KW-0963">Cytoplasm</keyword>
<keyword evidence="3 8" id="KW-0436">Ligase</keyword>
<dbReference type="CDD" id="cd04317">
    <property type="entry name" value="EcAspRS_like_N"/>
    <property type="match status" value="1"/>
</dbReference>
<keyword evidence="11" id="KW-1185">Reference proteome</keyword>
<dbReference type="Pfam" id="PF01336">
    <property type="entry name" value="tRNA_anti-codon"/>
    <property type="match status" value="1"/>
</dbReference>
<dbReference type="CDD" id="cd00777">
    <property type="entry name" value="AspRS_core"/>
    <property type="match status" value="1"/>
</dbReference>
<accession>A0A917VYY3</accession>
<feature type="binding site" evidence="8">
    <location>
        <position position="221"/>
    </location>
    <ligand>
        <name>L-aspartate</name>
        <dbReference type="ChEBI" id="CHEBI:29991"/>
    </ligand>
</feature>
<dbReference type="SUPFAM" id="SSF55261">
    <property type="entry name" value="GAD domain-like"/>
    <property type="match status" value="1"/>
</dbReference>
<dbReference type="GO" id="GO:0016740">
    <property type="term" value="F:transferase activity"/>
    <property type="evidence" value="ECO:0007669"/>
    <property type="project" value="UniProtKB-ARBA"/>
</dbReference>
<dbReference type="Pfam" id="PF00152">
    <property type="entry name" value="tRNA-synt_2"/>
    <property type="match status" value="1"/>
</dbReference>
<dbReference type="Pfam" id="PF02938">
    <property type="entry name" value="GAD"/>
    <property type="match status" value="1"/>
</dbReference>
<dbReference type="InterPro" id="IPR004365">
    <property type="entry name" value="NA-bd_OB_tRNA"/>
</dbReference>
<dbReference type="InterPro" id="IPR004524">
    <property type="entry name" value="Asp-tRNA-ligase_1"/>
</dbReference>
<dbReference type="InterPro" id="IPR006195">
    <property type="entry name" value="aa-tRNA-synth_II"/>
</dbReference>
<feature type="binding site" evidence="8">
    <location>
        <position position="175"/>
    </location>
    <ligand>
        <name>L-aspartate</name>
        <dbReference type="ChEBI" id="CHEBI:29991"/>
    </ligand>
</feature>
<evidence type="ECO:0000256" key="5">
    <source>
        <dbReference type="ARBA" id="ARBA00022840"/>
    </source>
</evidence>
<dbReference type="GO" id="GO:0005737">
    <property type="term" value="C:cytoplasm"/>
    <property type="evidence" value="ECO:0007669"/>
    <property type="project" value="UniProtKB-SubCell"/>
</dbReference>
<comment type="function">
    <text evidence="8">Catalyzes the attachment of L-aspartate to tRNA(Asp) in a two-step reaction: L-aspartate is first activated by ATP to form Asp-AMP and then transferred to the acceptor end of tRNA(Asp).</text>
</comment>
<keyword evidence="5 8" id="KW-0067">ATP-binding</keyword>
<name>A0A917VYY3_9BACL</name>
<protein>
    <recommendedName>
        <fullName evidence="8">Aspartate--tRNA ligase</fullName>
        <ecNumber evidence="8">6.1.1.12</ecNumber>
    </recommendedName>
    <alternativeName>
        <fullName evidence="8">Aspartyl-tRNA synthetase</fullName>
        <shortName evidence="8">AspRS</shortName>
    </alternativeName>
</protein>
<dbReference type="EC" id="6.1.1.12" evidence="8"/>
<dbReference type="PRINTS" id="PR01042">
    <property type="entry name" value="TRNASYNTHASP"/>
</dbReference>
<evidence type="ECO:0000256" key="2">
    <source>
        <dbReference type="ARBA" id="ARBA00022490"/>
    </source>
</evidence>
<feature type="region of interest" description="Aspartate" evidence="8">
    <location>
        <begin position="199"/>
        <end position="202"/>
    </location>
</feature>
<feature type="binding site" evidence="8">
    <location>
        <begin position="221"/>
        <end position="223"/>
    </location>
    <ligand>
        <name>ATP</name>
        <dbReference type="ChEBI" id="CHEBI:30616"/>
    </ligand>
</feature>
<dbReference type="HAMAP" id="MF_00044">
    <property type="entry name" value="Asp_tRNA_synth_type1"/>
    <property type="match status" value="1"/>
</dbReference>
<dbReference type="InterPro" id="IPR045864">
    <property type="entry name" value="aa-tRNA-synth_II/BPL/LPL"/>
</dbReference>
<feature type="domain" description="Aminoacyl-transfer RNA synthetases class-II family profile" evidence="9">
    <location>
        <begin position="142"/>
        <end position="557"/>
    </location>
</feature>
<feature type="binding site" evidence="8">
    <location>
        <begin position="536"/>
        <end position="539"/>
    </location>
    <ligand>
        <name>ATP</name>
        <dbReference type="ChEBI" id="CHEBI:30616"/>
    </ligand>
</feature>
<dbReference type="InterPro" id="IPR004115">
    <property type="entry name" value="GAD-like_sf"/>
</dbReference>
<evidence type="ECO:0000256" key="3">
    <source>
        <dbReference type="ARBA" id="ARBA00022598"/>
    </source>
</evidence>
<feature type="binding site" evidence="8">
    <location>
        <position position="450"/>
    </location>
    <ligand>
        <name>L-aspartate</name>
        <dbReference type="ChEBI" id="CHEBI:29991"/>
    </ligand>
</feature>
<keyword evidence="7 8" id="KW-0030">Aminoacyl-tRNA synthetase</keyword>
<dbReference type="GO" id="GO:0005524">
    <property type="term" value="F:ATP binding"/>
    <property type="evidence" value="ECO:0007669"/>
    <property type="project" value="UniProtKB-UniRule"/>
</dbReference>
<dbReference type="Gene3D" id="3.30.930.10">
    <property type="entry name" value="Bira Bifunctional Protein, Domain 2"/>
    <property type="match status" value="1"/>
</dbReference>
<comment type="catalytic activity">
    <reaction evidence="8">
        <text>tRNA(Asp) + L-aspartate + ATP = L-aspartyl-tRNA(Asp) + AMP + diphosphate</text>
        <dbReference type="Rhea" id="RHEA:19649"/>
        <dbReference type="Rhea" id="RHEA-COMP:9660"/>
        <dbReference type="Rhea" id="RHEA-COMP:9678"/>
        <dbReference type="ChEBI" id="CHEBI:29991"/>
        <dbReference type="ChEBI" id="CHEBI:30616"/>
        <dbReference type="ChEBI" id="CHEBI:33019"/>
        <dbReference type="ChEBI" id="CHEBI:78442"/>
        <dbReference type="ChEBI" id="CHEBI:78516"/>
        <dbReference type="ChEBI" id="CHEBI:456215"/>
        <dbReference type="EC" id="6.1.1.12"/>
    </reaction>
</comment>
<dbReference type="RefSeq" id="WP_188800756.1">
    <property type="nucleotide sequence ID" value="NZ_BMOK01000001.1"/>
</dbReference>
<evidence type="ECO:0000256" key="7">
    <source>
        <dbReference type="ARBA" id="ARBA00023146"/>
    </source>
</evidence>
<evidence type="ECO:0000256" key="6">
    <source>
        <dbReference type="ARBA" id="ARBA00022917"/>
    </source>
</evidence>
<dbReference type="Proteomes" id="UP000654670">
    <property type="component" value="Unassembled WGS sequence"/>
</dbReference>
<dbReference type="NCBIfam" id="TIGR00459">
    <property type="entry name" value="aspS_bact"/>
    <property type="match status" value="1"/>
</dbReference>
<feature type="binding site" evidence="8">
    <location>
        <position position="230"/>
    </location>
    <ligand>
        <name>ATP</name>
        <dbReference type="ChEBI" id="CHEBI:30616"/>
    </ligand>
</feature>
<dbReference type="AlphaFoldDB" id="A0A917VYY3"/>
<comment type="subcellular location">
    <subcellularLocation>
        <location evidence="8">Cytoplasm</location>
    </subcellularLocation>
</comment>
<dbReference type="SUPFAM" id="SSF50249">
    <property type="entry name" value="Nucleic acid-binding proteins"/>
    <property type="match status" value="1"/>
</dbReference>
<reference evidence="10" key="1">
    <citation type="journal article" date="2014" name="Int. J. Syst. Evol. Microbiol.">
        <title>Complete genome sequence of Corynebacterium casei LMG S-19264T (=DSM 44701T), isolated from a smear-ripened cheese.</title>
        <authorList>
            <consortium name="US DOE Joint Genome Institute (JGI-PGF)"/>
            <person name="Walter F."/>
            <person name="Albersmeier A."/>
            <person name="Kalinowski J."/>
            <person name="Ruckert C."/>
        </authorList>
    </citation>
    <scope>NUCLEOTIDE SEQUENCE</scope>
    <source>
        <strain evidence="10">JCM 15325</strain>
    </source>
</reference>
<dbReference type="PANTHER" id="PTHR22594:SF5">
    <property type="entry name" value="ASPARTATE--TRNA LIGASE, MITOCHONDRIAL"/>
    <property type="match status" value="1"/>
</dbReference>
<sequence length="590" mass="66572">MYRNANCGELTAELAGKTVTLAGWVQKRRDLGGVIFIDLRDRSGIVQIVFNPKVSQEAWDKADKVRSEYCLSVTGEVTVRDPEAVNEKIKTGDIEVMISEIYVLNKSKTPPFPIEDGIGASEDVRLKYRYLDLRRPEMLETLKMRNKITHTLRRFLDEKGFLDIETPILTKSTPEGARDYLVPSRIHPGEFYALPQSPQLFKQLLMASGIEKYYQIARCFRDEDLRADRQPEFTQVDIEMSFFEIEAFQNLIEEMLVDLVKEVKGVDIPRPFRRLTYAQAMDLYGSDKPDTRFGMTLIDLTDIAADSTLRVFKEVQEKGGQVKAINVKGQAANFSRKQVDEDLRAIVSPFGAKGLAWLKVEEGGMKGPIAKFFDEALTARIAERTNAEPGDLLLFVADKKKIVADSLGALRLKLGKDLGLIDQSALNFLWITEFPLLSYSEEEHRYVAEHHPFTMPVLEDMDKIKSDPGSVRAQSYDMVLNGFELGSGSERICNHEMQEEMFKVLGFTEERAEKQFGYLMEAFEYGAPPHGGMALGIDRIVMLLAERSSLRDTIAFPKTASASDLLMHAPSEVSQAQLSELHLDVATLLK</sequence>
<dbReference type="InterPro" id="IPR047090">
    <property type="entry name" value="AspRS_core"/>
</dbReference>
<keyword evidence="4 8" id="KW-0547">Nucleotide-binding</keyword>
<dbReference type="InterPro" id="IPR029351">
    <property type="entry name" value="GAD_dom"/>
</dbReference>
<keyword evidence="6 8" id="KW-0648">Protein biosynthesis</keyword>
<comment type="subunit">
    <text evidence="8">Homodimer.</text>
</comment>
<dbReference type="PROSITE" id="PS50862">
    <property type="entry name" value="AA_TRNA_LIGASE_II"/>
    <property type="match status" value="1"/>
</dbReference>
<comment type="caution">
    <text evidence="8">Lacks conserved residue(s) required for the propagation of feature annotation.</text>
</comment>
<evidence type="ECO:0000313" key="11">
    <source>
        <dbReference type="Proteomes" id="UP000654670"/>
    </source>
</evidence>
<comment type="caution">
    <text evidence="10">The sequence shown here is derived from an EMBL/GenBank/DDBJ whole genome shotgun (WGS) entry which is preliminary data.</text>
</comment>
<dbReference type="SUPFAM" id="SSF55681">
    <property type="entry name" value="Class II aaRS and biotin synthetases"/>
    <property type="match status" value="1"/>
</dbReference>
<evidence type="ECO:0000313" key="10">
    <source>
        <dbReference type="EMBL" id="GGL40924.1"/>
    </source>
</evidence>
<dbReference type="NCBIfam" id="NF001750">
    <property type="entry name" value="PRK00476.1"/>
    <property type="match status" value="1"/>
</dbReference>
<feature type="binding site" evidence="8">
    <location>
        <position position="484"/>
    </location>
    <ligand>
        <name>ATP</name>
        <dbReference type="ChEBI" id="CHEBI:30616"/>
    </ligand>
</feature>
<dbReference type="GO" id="GO:0004815">
    <property type="term" value="F:aspartate-tRNA ligase activity"/>
    <property type="evidence" value="ECO:0007669"/>
    <property type="project" value="UniProtKB-UniRule"/>
</dbReference>
<dbReference type="GO" id="GO:0006422">
    <property type="term" value="P:aspartyl-tRNA aminoacylation"/>
    <property type="evidence" value="ECO:0007669"/>
    <property type="project" value="UniProtKB-UniRule"/>
</dbReference>
<organism evidence="10 11">
    <name type="scientific">Sporolactobacillus putidus</name>
    <dbReference type="NCBI Taxonomy" id="492735"/>
    <lineage>
        <taxon>Bacteria</taxon>
        <taxon>Bacillati</taxon>
        <taxon>Bacillota</taxon>
        <taxon>Bacilli</taxon>
        <taxon>Bacillales</taxon>
        <taxon>Sporolactobacillaceae</taxon>
        <taxon>Sporolactobacillus</taxon>
    </lineage>
</organism>
<reference evidence="10" key="2">
    <citation type="submission" date="2020-09" db="EMBL/GenBank/DDBJ databases">
        <authorList>
            <person name="Sun Q."/>
            <person name="Ohkuma M."/>
        </authorList>
    </citation>
    <scope>NUCLEOTIDE SEQUENCE</scope>
    <source>
        <strain evidence="10">JCM 15325</strain>
    </source>
</reference>
<proteinExistence type="inferred from homology"/>
<dbReference type="Gene3D" id="3.30.1360.30">
    <property type="entry name" value="GAD-like domain"/>
    <property type="match status" value="1"/>
</dbReference>
<feature type="binding site" evidence="8">
    <location>
        <position position="491"/>
    </location>
    <ligand>
        <name>L-aspartate</name>
        <dbReference type="ChEBI" id="CHEBI:29991"/>
    </ligand>
</feature>
<gene>
    <name evidence="8 10" type="primary">aspS</name>
    <name evidence="10" type="ORF">GCM10007968_01060</name>
</gene>
<dbReference type="InterPro" id="IPR047089">
    <property type="entry name" value="Asp-tRNA-ligase_1_N"/>
</dbReference>
<evidence type="ECO:0000256" key="4">
    <source>
        <dbReference type="ARBA" id="ARBA00022741"/>
    </source>
</evidence>
<dbReference type="Gene3D" id="2.40.50.140">
    <property type="entry name" value="Nucleic acid-binding proteins"/>
    <property type="match status" value="1"/>
</dbReference>
<dbReference type="InterPro" id="IPR012340">
    <property type="entry name" value="NA-bd_OB-fold"/>
</dbReference>
<evidence type="ECO:0000259" key="9">
    <source>
        <dbReference type="PROSITE" id="PS50862"/>
    </source>
</evidence>